<dbReference type="Pfam" id="PF03795">
    <property type="entry name" value="YCII"/>
    <property type="match status" value="1"/>
</dbReference>
<proteinExistence type="inferred from homology"/>
<dbReference type="RefSeq" id="WP_106501397.1">
    <property type="nucleotide sequence ID" value="NZ_PXXO01000001.1"/>
</dbReference>
<sequence>MRLTFVKLELGLVSKPQFDAVIPAHLAWLAELERKGHEPRSGYWADRVGRSGDGAGGMLLFTAASWEEAEALVRTDPLIVQGCVSWTLHQWALVFPPAGLAVKQQHQT</sequence>
<evidence type="ECO:0000259" key="2">
    <source>
        <dbReference type="Pfam" id="PF03795"/>
    </source>
</evidence>
<accession>A0A2P7N161</accession>
<dbReference type="Gene3D" id="3.30.70.1060">
    <property type="entry name" value="Dimeric alpha+beta barrel"/>
    <property type="match status" value="1"/>
</dbReference>
<dbReference type="Proteomes" id="UP000243002">
    <property type="component" value="Unassembled WGS sequence"/>
</dbReference>
<gene>
    <name evidence="3" type="ORF">C7K55_00080</name>
</gene>
<dbReference type="OrthoDB" id="531275at2"/>
<name>A0A2P7N161_9CYAN</name>
<evidence type="ECO:0000313" key="4">
    <source>
        <dbReference type="Proteomes" id="UP000243002"/>
    </source>
</evidence>
<dbReference type="EMBL" id="PXXO01000001">
    <property type="protein sequence ID" value="PSJ07213.1"/>
    <property type="molecule type" value="Genomic_DNA"/>
</dbReference>
<dbReference type="SUPFAM" id="SSF54909">
    <property type="entry name" value="Dimeric alpha+beta barrel"/>
    <property type="match status" value="1"/>
</dbReference>
<keyword evidence="4" id="KW-1185">Reference proteome</keyword>
<organism evidence="3 4">
    <name type="scientific">Cyanobium usitatum str. Tous</name>
    <dbReference type="NCBI Taxonomy" id="2116684"/>
    <lineage>
        <taxon>Bacteria</taxon>
        <taxon>Bacillati</taxon>
        <taxon>Cyanobacteriota</taxon>
        <taxon>Cyanophyceae</taxon>
        <taxon>Synechococcales</taxon>
        <taxon>Prochlorococcaceae</taxon>
        <taxon>Cyanobium</taxon>
    </lineage>
</organism>
<protein>
    <recommendedName>
        <fullName evidence="2">YCII-related domain-containing protein</fullName>
    </recommendedName>
</protein>
<dbReference type="AlphaFoldDB" id="A0A2P7N161"/>
<feature type="domain" description="YCII-related" evidence="2">
    <location>
        <begin position="17"/>
        <end position="84"/>
    </location>
</feature>
<dbReference type="InterPro" id="IPR011008">
    <property type="entry name" value="Dimeric_a/b-barrel"/>
</dbReference>
<reference evidence="3 4" key="1">
    <citation type="journal article" date="2018" name="Environ. Microbiol.">
        <title>Ecological and genomic features of two widespread freshwater picocyanobacteria.</title>
        <authorList>
            <person name="Cabello-Yeves P.J."/>
            <person name="Picazo A."/>
            <person name="Camacho A."/>
            <person name="Callieri C."/>
            <person name="Rosselli R."/>
            <person name="Roda-Garcia J.J."/>
            <person name="Coutinho F.H."/>
            <person name="Rodriguez-Valera F."/>
        </authorList>
    </citation>
    <scope>NUCLEOTIDE SEQUENCE [LARGE SCALE GENOMIC DNA]</scope>
    <source>
        <strain evidence="3 4">Tous</strain>
    </source>
</reference>
<dbReference type="InterPro" id="IPR005545">
    <property type="entry name" value="YCII"/>
</dbReference>
<comment type="similarity">
    <text evidence="1">Belongs to the YciI family.</text>
</comment>
<comment type="caution">
    <text evidence="3">The sequence shown here is derived from an EMBL/GenBank/DDBJ whole genome shotgun (WGS) entry which is preliminary data.</text>
</comment>
<evidence type="ECO:0000256" key="1">
    <source>
        <dbReference type="ARBA" id="ARBA00007689"/>
    </source>
</evidence>
<dbReference type="PANTHER" id="PTHR37828:SF1">
    <property type="entry name" value="YCII-RELATED DOMAIN-CONTAINING PROTEIN"/>
    <property type="match status" value="1"/>
</dbReference>
<evidence type="ECO:0000313" key="3">
    <source>
        <dbReference type="EMBL" id="PSJ07213.1"/>
    </source>
</evidence>
<dbReference type="PANTHER" id="PTHR37828">
    <property type="entry name" value="GSR2449 PROTEIN"/>
    <property type="match status" value="1"/>
</dbReference>